<name>X1A780_9ZZZZ</name>
<reference evidence="1" key="1">
    <citation type="journal article" date="2014" name="Front. Microbiol.">
        <title>High frequency of phylogenetically diverse reductive dehalogenase-homologous genes in deep subseafloor sedimentary metagenomes.</title>
        <authorList>
            <person name="Kawai M."/>
            <person name="Futagami T."/>
            <person name="Toyoda A."/>
            <person name="Takaki Y."/>
            <person name="Nishi S."/>
            <person name="Hori S."/>
            <person name="Arai W."/>
            <person name="Tsubouchi T."/>
            <person name="Morono Y."/>
            <person name="Uchiyama I."/>
            <person name="Ito T."/>
            <person name="Fujiyama A."/>
            <person name="Inagaki F."/>
            <person name="Takami H."/>
        </authorList>
    </citation>
    <scope>NUCLEOTIDE SEQUENCE</scope>
    <source>
        <strain evidence="1">Expedition CK06-06</strain>
    </source>
</reference>
<organism evidence="1">
    <name type="scientific">marine sediment metagenome</name>
    <dbReference type="NCBI Taxonomy" id="412755"/>
    <lineage>
        <taxon>unclassified sequences</taxon>
        <taxon>metagenomes</taxon>
        <taxon>ecological metagenomes</taxon>
    </lineage>
</organism>
<sequence length="123" mass="15044">MTKPEMDRTSIWNCSQNKPTMIVDDLSEYIPSQLVYESLLRRGVFKWFAVRRHLIRLKNTWKMQITDSIHEQRQTQSNKRKHWLRGYRFGLEQARREVRGLCHSDRWQAPDHDRLAQHWLEIQ</sequence>
<proteinExistence type="predicted"/>
<dbReference type="AlphaFoldDB" id="X1A780"/>
<comment type="caution">
    <text evidence="1">The sequence shown here is derived from an EMBL/GenBank/DDBJ whole genome shotgun (WGS) entry which is preliminary data.</text>
</comment>
<gene>
    <name evidence="1" type="ORF">S01H4_13612</name>
</gene>
<dbReference type="EMBL" id="BART01005988">
    <property type="protein sequence ID" value="GAG56061.1"/>
    <property type="molecule type" value="Genomic_DNA"/>
</dbReference>
<accession>X1A780</accession>
<evidence type="ECO:0000313" key="1">
    <source>
        <dbReference type="EMBL" id="GAG56061.1"/>
    </source>
</evidence>
<protein>
    <submittedName>
        <fullName evidence="1">Uncharacterized protein</fullName>
    </submittedName>
</protein>